<evidence type="ECO:0000313" key="4">
    <source>
        <dbReference type="Proteomes" id="UP000077755"/>
    </source>
</evidence>
<dbReference type="Proteomes" id="UP000077755">
    <property type="component" value="Chromosome 5"/>
</dbReference>
<feature type="domain" description="Agenet" evidence="2">
    <location>
        <begin position="59"/>
        <end position="124"/>
    </location>
</feature>
<evidence type="ECO:0000313" key="3">
    <source>
        <dbReference type="EMBL" id="WOH00181.1"/>
    </source>
</evidence>
<accession>A0AAF0X5J7</accession>
<dbReference type="Pfam" id="PF05641">
    <property type="entry name" value="Agenet"/>
    <property type="match status" value="1"/>
</dbReference>
<dbReference type="PANTHER" id="PTHR31917:SF101">
    <property type="entry name" value="OS07G0607300 PROTEIN"/>
    <property type="match status" value="1"/>
</dbReference>
<gene>
    <name evidence="3" type="ORF">DCAR_0519539</name>
</gene>
<feature type="compositionally biased region" description="Basic and acidic residues" evidence="1">
    <location>
        <begin position="1"/>
        <end position="12"/>
    </location>
</feature>
<organism evidence="3 4">
    <name type="scientific">Daucus carota subsp. sativus</name>
    <name type="common">Carrot</name>
    <dbReference type="NCBI Taxonomy" id="79200"/>
    <lineage>
        <taxon>Eukaryota</taxon>
        <taxon>Viridiplantae</taxon>
        <taxon>Streptophyta</taxon>
        <taxon>Embryophyta</taxon>
        <taxon>Tracheophyta</taxon>
        <taxon>Spermatophyta</taxon>
        <taxon>Magnoliopsida</taxon>
        <taxon>eudicotyledons</taxon>
        <taxon>Gunneridae</taxon>
        <taxon>Pentapetalae</taxon>
        <taxon>asterids</taxon>
        <taxon>campanulids</taxon>
        <taxon>Apiales</taxon>
        <taxon>Apiaceae</taxon>
        <taxon>Apioideae</taxon>
        <taxon>Scandiceae</taxon>
        <taxon>Daucinae</taxon>
        <taxon>Daucus</taxon>
        <taxon>Daucus sect. Daucus</taxon>
    </lineage>
</organism>
<dbReference type="InterPro" id="IPR014002">
    <property type="entry name" value="Agenet_dom_plant"/>
</dbReference>
<protein>
    <recommendedName>
        <fullName evidence="2">Agenet domain-containing protein</fullName>
    </recommendedName>
</protein>
<dbReference type="PANTHER" id="PTHR31917">
    <property type="entry name" value="AGENET DOMAIN-CONTAINING PROTEIN-RELATED"/>
    <property type="match status" value="1"/>
</dbReference>
<evidence type="ECO:0000256" key="1">
    <source>
        <dbReference type="SAM" id="MobiDB-lite"/>
    </source>
</evidence>
<dbReference type="EMBL" id="CP093347">
    <property type="protein sequence ID" value="WOH00181.1"/>
    <property type="molecule type" value="Genomic_DNA"/>
</dbReference>
<sequence>MDDDESKPRDNVKLGSKRTRSCRDRQPLSYKSSGRNWRYGVQRKLIHSKRAECPPLATTLFKVNDKIELLCQDSGIRGCWFRCTILKVSRHMIRVQYDDLNDADGCSNLEEWIPAFRPALPDKLGMRHKGRPTIRPALSCIESHLDLVAGAAVDAWWSDGWWEGVLIGIGNSEDGILQIFVPSENLFLNVHGKNLRASRDWVGDCWLDVEANGNIVSAISVANISDDKISTRYAFDEAKSDDFPALGRTDLINSVKITNEEKLELDCLAPQDSCPELKVNIACSSLQDVILEKMNCADELELQLKDVGKKSNESITDKCDGMDDADRTHDHSGDITVQNVCDDNNVLLIKDSNDNSIAPEESENSERKPEPALMEVDHFQRVSPIVIGM</sequence>
<name>A0AAF0X5J7_DAUCS</name>
<dbReference type="SMART" id="SM00743">
    <property type="entry name" value="Agenet"/>
    <property type="match status" value="2"/>
</dbReference>
<reference evidence="3" key="1">
    <citation type="journal article" date="2016" name="Nat. Genet.">
        <title>A high-quality carrot genome assembly provides new insights into carotenoid accumulation and asterid genome evolution.</title>
        <authorList>
            <person name="Iorizzo M."/>
            <person name="Ellison S."/>
            <person name="Senalik D."/>
            <person name="Zeng P."/>
            <person name="Satapoomin P."/>
            <person name="Huang J."/>
            <person name="Bowman M."/>
            <person name="Iovene M."/>
            <person name="Sanseverino W."/>
            <person name="Cavagnaro P."/>
            <person name="Yildiz M."/>
            <person name="Macko-Podgorni A."/>
            <person name="Moranska E."/>
            <person name="Grzebelus E."/>
            <person name="Grzebelus D."/>
            <person name="Ashrafi H."/>
            <person name="Zheng Z."/>
            <person name="Cheng S."/>
            <person name="Spooner D."/>
            <person name="Van Deynze A."/>
            <person name="Simon P."/>
        </authorList>
    </citation>
    <scope>NUCLEOTIDE SEQUENCE</scope>
    <source>
        <tissue evidence="3">Leaf</tissue>
    </source>
</reference>
<proteinExistence type="predicted"/>
<feature type="domain" description="Agenet" evidence="2">
    <location>
        <begin position="145"/>
        <end position="203"/>
    </location>
</feature>
<dbReference type="AlphaFoldDB" id="A0AAF0X5J7"/>
<dbReference type="InterPro" id="IPR008395">
    <property type="entry name" value="Agenet-like_dom"/>
</dbReference>
<dbReference type="CDD" id="cd20405">
    <property type="entry name" value="Tudor_Agenet_AtDUF_rpt1_3"/>
    <property type="match status" value="1"/>
</dbReference>
<evidence type="ECO:0000259" key="2">
    <source>
        <dbReference type="SMART" id="SM00743"/>
    </source>
</evidence>
<feature type="region of interest" description="Disordered" evidence="1">
    <location>
        <begin position="1"/>
        <end position="33"/>
    </location>
</feature>
<reference evidence="3" key="2">
    <citation type="submission" date="2022-03" db="EMBL/GenBank/DDBJ databases">
        <title>Draft title - Genomic analysis of global carrot germplasm unveils the trajectory of domestication and the origin of high carotenoid orange carrot.</title>
        <authorList>
            <person name="Iorizzo M."/>
            <person name="Ellison S."/>
            <person name="Senalik D."/>
            <person name="Macko-Podgorni A."/>
            <person name="Grzebelus D."/>
            <person name="Bostan H."/>
            <person name="Rolling W."/>
            <person name="Curaba J."/>
            <person name="Simon P."/>
        </authorList>
    </citation>
    <scope>NUCLEOTIDE SEQUENCE</scope>
    <source>
        <tissue evidence="3">Leaf</tissue>
    </source>
</reference>
<feature type="region of interest" description="Disordered" evidence="1">
    <location>
        <begin position="351"/>
        <end position="372"/>
    </location>
</feature>
<keyword evidence="4" id="KW-1185">Reference proteome</keyword>